<evidence type="ECO:0000256" key="1">
    <source>
        <dbReference type="ARBA" id="ARBA00023002"/>
    </source>
</evidence>
<name>A0A6J7HB52_9ZZZZ</name>
<dbReference type="Pfam" id="PF01494">
    <property type="entry name" value="FAD_binding_3"/>
    <property type="match status" value="1"/>
</dbReference>
<dbReference type="GO" id="GO:0019622">
    <property type="term" value="P:3-(3-hydroxy)phenylpropionate catabolic process"/>
    <property type="evidence" value="ECO:0007669"/>
    <property type="project" value="TreeGrafter"/>
</dbReference>
<dbReference type="AlphaFoldDB" id="A0A6J7HB52"/>
<dbReference type="GO" id="GO:0071949">
    <property type="term" value="F:FAD binding"/>
    <property type="evidence" value="ECO:0007669"/>
    <property type="project" value="InterPro"/>
</dbReference>
<dbReference type="InterPro" id="IPR050631">
    <property type="entry name" value="PheA/TfdB_FAD_monoxygenase"/>
</dbReference>
<dbReference type="Gene3D" id="3.50.50.60">
    <property type="entry name" value="FAD/NAD(P)-binding domain"/>
    <property type="match status" value="1"/>
</dbReference>
<dbReference type="PANTHER" id="PTHR43476">
    <property type="entry name" value="3-(3-HYDROXY-PHENYL)PROPIONATE/3-HYDROXYCINNAMIC ACID HYDROXYLASE"/>
    <property type="match status" value="1"/>
</dbReference>
<dbReference type="PRINTS" id="PR00420">
    <property type="entry name" value="RNGMNOXGNASE"/>
</dbReference>
<feature type="domain" description="FAD-binding" evidence="3">
    <location>
        <begin position="41"/>
        <end position="396"/>
    </location>
</feature>
<dbReference type="EMBL" id="CAFBMK010000069">
    <property type="protein sequence ID" value="CAB4913540.1"/>
    <property type="molecule type" value="Genomic_DNA"/>
</dbReference>
<evidence type="ECO:0000259" key="3">
    <source>
        <dbReference type="Pfam" id="PF01494"/>
    </source>
</evidence>
<feature type="region of interest" description="Disordered" evidence="2">
    <location>
        <begin position="1"/>
        <end position="39"/>
    </location>
</feature>
<dbReference type="PANTHER" id="PTHR43476:SF3">
    <property type="entry name" value="FAD-BINDING MONOOXYGENASE"/>
    <property type="match status" value="1"/>
</dbReference>
<protein>
    <submittedName>
        <fullName evidence="4">Unannotated protein</fullName>
    </submittedName>
</protein>
<dbReference type="SUPFAM" id="SSF51905">
    <property type="entry name" value="FAD/NAD(P)-binding domain"/>
    <property type="match status" value="1"/>
</dbReference>
<dbReference type="Gene3D" id="3.30.70.2450">
    <property type="match status" value="1"/>
</dbReference>
<proteinExistence type="predicted"/>
<organism evidence="4">
    <name type="scientific">freshwater metagenome</name>
    <dbReference type="NCBI Taxonomy" id="449393"/>
    <lineage>
        <taxon>unclassified sequences</taxon>
        <taxon>metagenomes</taxon>
        <taxon>ecological metagenomes</taxon>
    </lineage>
</organism>
<reference evidence="4" key="1">
    <citation type="submission" date="2020-05" db="EMBL/GenBank/DDBJ databases">
        <authorList>
            <person name="Chiriac C."/>
            <person name="Salcher M."/>
            <person name="Ghai R."/>
            <person name="Kavagutti S V."/>
        </authorList>
    </citation>
    <scope>NUCLEOTIDE SEQUENCE</scope>
</reference>
<keyword evidence="1" id="KW-0560">Oxidoreductase</keyword>
<evidence type="ECO:0000256" key="2">
    <source>
        <dbReference type="SAM" id="MobiDB-lite"/>
    </source>
</evidence>
<gene>
    <name evidence="4" type="ORF">UFOPK3564_01415</name>
</gene>
<dbReference type="GO" id="GO:0008688">
    <property type="term" value="F:3-(3-hydroxyphenyl)propionate hydroxylase activity"/>
    <property type="evidence" value="ECO:0007669"/>
    <property type="project" value="TreeGrafter"/>
</dbReference>
<dbReference type="InterPro" id="IPR002938">
    <property type="entry name" value="FAD-bd"/>
</dbReference>
<evidence type="ECO:0000313" key="4">
    <source>
        <dbReference type="EMBL" id="CAB4913540.1"/>
    </source>
</evidence>
<sequence length="554" mass="57362">MSDPSQERPAGPPDRDASAAGPVDGTRATGEALPPADTRPPVVVVGLGPVGAAAALLLARAGVPVVAIDRDLEVYPHPRAVALDDDALRVLQAAGVRDGEGLDVLPGGTVRIRGRGGRPLVELGPPPTATGHPGLAFFRQPQLERVLRERLEAEPLVDLRLGTTVLGVDAPGDADHDAVLRVTGRDGTASVLRAPWVLACDGGRSAIRTALGVRLRGTSSPSRWLVVDTDGVAGTGETEAAGPGVRAPAGPAAFAPADFEFGADPHGPWVHGPLPGGAHRWEFLLPPTADRGDPDDPAAVHALLARRCAGPVPEVRRAAVYAFHARVADRWRTGRVLLLGDAAHLSPPFAGQGLCAGLRDAGNVAWKVAAAWSGTADESLLDTYARERLPHVVATTALAVGLGLVVELRRARAASLRDGVLRRVAATRGVRRWIASGGWRPPSTLGAGLLARSRPHRGRAGEALPQAGAAAPMRDDRLPRAWVVLGAEDAGPLARHGATAVPWSALPDAEDLRRWLAPADVALVRPDRVVYGTASAAGCGALLAEAARTSAFTG</sequence>
<accession>A0A6J7HB52</accession>
<dbReference type="InterPro" id="IPR036188">
    <property type="entry name" value="FAD/NAD-bd_sf"/>
</dbReference>